<dbReference type="OrthoDB" id="8191755at2759"/>
<reference evidence="1" key="1">
    <citation type="submission" date="2021-10" db="EMBL/GenBank/DDBJ databases">
        <title>Tropical sea cucumber genome reveals ecological adaptation and Cuvierian tubules defense mechanism.</title>
        <authorList>
            <person name="Chen T."/>
        </authorList>
    </citation>
    <scope>NUCLEOTIDE SEQUENCE</scope>
    <source>
        <strain evidence="1">Nanhai2018</strain>
        <tissue evidence="1">Muscle</tissue>
    </source>
</reference>
<sequence length="106" mass="11945">MKPLMDQYKFQPNIYNVDETEITTVQSKSSKILAMTGRRQVETLTSSERGQIVTTEICMSVTGNFITPLFRFLRVKMKIELMNGTPPGSICACHKSGCKSTYSKLE</sequence>
<dbReference type="AlphaFoldDB" id="A0A9Q1BTW8"/>
<evidence type="ECO:0000313" key="2">
    <source>
        <dbReference type="Proteomes" id="UP001152320"/>
    </source>
</evidence>
<organism evidence="1 2">
    <name type="scientific">Holothuria leucospilota</name>
    <name type="common">Black long sea cucumber</name>
    <name type="synonym">Mertensiothuria leucospilota</name>
    <dbReference type="NCBI Taxonomy" id="206669"/>
    <lineage>
        <taxon>Eukaryota</taxon>
        <taxon>Metazoa</taxon>
        <taxon>Echinodermata</taxon>
        <taxon>Eleutherozoa</taxon>
        <taxon>Echinozoa</taxon>
        <taxon>Holothuroidea</taxon>
        <taxon>Aspidochirotacea</taxon>
        <taxon>Aspidochirotida</taxon>
        <taxon>Holothuriidae</taxon>
        <taxon>Holothuria</taxon>
    </lineage>
</organism>
<accession>A0A9Q1BTW8</accession>
<protein>
    <submittedName>
        <fullName evidence="1">Uncharacterized protein</fullName>
    </submittedName>
</protein>
<proteinExistence type="predicted"/>
<gene>
    <name evidence="1" type="ORF">HOLleu_26288</name>
</gene>
<name>A0A9Q1BTW8_HOLLE</name>
<evidence type="ECO:0000313" key="1">
    <source>
        <dbReference type="EMBL" id="KAJ8032692.1"/>
    </source>
</evidence>
<dbReference type="EMBL" id="JAIZAY010000012">
    <property type="protein sequence ID" value="KAJ8032692.1"/>
    <property type="molecule type" value="Genomic_DNA"/>
</dbReference>
<comment type="caution">
    <text evidence="1">The sequence shown here is derived from an EMBL/GenBank/DDBJ whole genome shotgun (WGS) entry which is preliminary data.</text>
</comment>
<dbReference type="Proteomes" id="UP001152320">
    <property type="component" value="Chromosome 12"/>
</dbReference>
<keyword evidence="2" id="KW-1185">Reference proteome</keyword>